<dbReference type="Pfam" id="PF23183">
    <property type="entry name" value="bHLH_NPAS4"/>
    <property type="match status" value="1"/>
</dbReference>
<reference evidence="9" key="1">
    <citation type="journal article" date="2021" name="Cell">
        <title>Tracing the genetic footprints of vertebrate landing in non-teleost ray-finned fishes.</title>
        <authorList>
            <person name="Bi X."/>
            <person name="Wang K."/>
            <person name="Yang L."/>
            <person name="Pan H."/>
            <person name="Jiang H."/>
            <person name="Wei Q."/>
            <person name="Fang M."/>
            <person name="Yu H."/>
            <person name="Zhu C."/>
            <person name="Cai Y."/>
            <person name="He Y."/>
            <person name="Gan X."/>
            <person name="Zeng H."/>
            <person name="Yu D."/>
            <person name="Zhu Y."/>
            <person name="Jiang H."/>
            <person name="Qiu Q."/>
            <person name="Yang H."/>
            <person name="Zhang Y.E."/>
            <person name="Wang W."/>
            <person name="Zhu M."/>
            <person name="He S."/>
            <person name="Zhang G."/>
        </authorList>
    </citation>
    <scope>NUCLEOTIDE SEQUENCE</scope>
    <source>
        <strain evidence="9">Bchr_001</strain>
    </source>
</reference>
<evidence type="ECO:0000256" key="2">
    <source>
        <dbReference type="ARBA" id="ARBA00022737"/>
    </source>
</evidence>
<dbReference type="InterPro" id="IPR035965">
    <property type="entry name" value="PAS-like_dom_sf"/>
</dbReference>
<evidence type="ECO:0000313" key="10">
    <source>
        <dbReference type="Proteomes" id="UP001166052"/>
    </source>
</evidence>
<dbReference type="PROSITE" id="PS50112">
    <property type="entry name" value="PAS"/>
    <property type="match status" value="2"/>
</dbReference>
<keyword evidence="10" id="KW-1185">Reference proteome</keyword>
<proteinExistence type="predicted"/>
<feature type="non-terminal residue" evidence="9">
    <location>
        <position position="791"/>
    </location>
</feature>
<evidence type="ECO:0000256" key="4">
    <source>
        <dbReference type="ARBA" id="ARBA00023125"/>
    </source>
</evidence>
<keyword evidence="5" id="KW-0804">Transcription</keyword>
<evidence type="ECO:0000256" key="3">
    <source>
        <dbReference type="ARBA" id="ARBA00023015"/>
    </source>
</evidence>
<gene>
    <name evidence="9" type="primary">Npas4</name>
    <name evidence="9" type="ORF">GTO92_0016678</name>
</gene>
<dbReference type="CDD" id="cd00130">
    <property type="entry name" value="PAS"/>
    <property type="match status" value="2"/>
</dbReference>
<dbReference type="SUPFAM" id="SSF55785">
    <property type="entry name" value="PYP-like sensor domain (PAS domain)"/>
    <property type="match status" value="2"/>
</dbReference>
<dbReference type="PANTHER" id="PTHR23043:SF37">
    <property type="entry name" value="NPAS4 PROTEIN"/>
    <property type="match status" value="1"/>
</dbReference>
<keyword evidence="4" id="KW-0238">DNA-binding</keyword>
<protein>
    <submittedName>
        <fullName evidence="9">NPAS4 protein</fullName>
    </submittedName>
</protein>
<comment type="caution">
    <text evidence="9">The sequence shown here is derived from an EMBL/GenBank/DDBJ whole genome shotgun (WGS) entry which is preliminary data.</text>
</comment>
<dbReference type="InterPro" id="IPR056192">
    <property type="entry name" value="bHLH_NPAS4"/>
</dbReference>
<dbReference type="EMBL" id="JAAWVN010014937">
    <property type="protein sequence ID" value="MBN3292069.1"/>
    <property type="molecule type" value="Genomic_DNA"/>
</dbReference>
<dbReference type="Pfam" id="PF14598">
    <property type="entry name" value="PAS_11"/>
    <property type="match status" value="1"/>
</dbReference>
<keyword evidence="2" id="KW-0677">Repeat</keyword>
<dbReference type="SMART" id="SM00091">
    <property type="entry name" value="PAS"/>
    <property type="match status" value="2"/>
</dbReference>
<feature type="domain" description="PAS" evidence="8">
    <location>
        <begin position="114"/>
        <end position="179"/>
    </location>
</feature>
<feature type="non-terminal residue" evidence="9">
    <location>
        <position position="1"/>
    </location>
</feature>
<dbReference type="InterPro" id="IPR000014">
    <property type="entry name" value="PAS"/>
</dbReference>
<dbReference type="Gene3D" id="3.30.450.20">
    <property type="entry name" value="PAS domain"/>
    <property type="match status" value="2"/>
</dbReference>
<evidence type="ECO:0000256" key="6">
    <source>
        <dbReference type="ARBA" id="ARBA00023242"/>
    </source>
</evidence>
<keyword evidence="3" id="KW-0805">Transcription regulation</keyword>
<evidence type="ECO:0000259" key="8">
    <source>
        <dbReference type="PROSITE" id="PS50112"/>
    </source>
</evidence>
<evidence type="ECO:0000256" key="7">
    <source>
        <dbReference type="SAM" id="MobiDB-lite"/>
    </source>
</evidence>
<evidence type="ECO:0000256" key="1">
    <source>
        <dbReference type="ARBA" id="ARBA00004123"/>
    </source>
</evidence>
<dbReference type="PANTHER" id="PTHR23043">
    <property type="entry name" value="HYPOXIA-INDUCIBLE FACTOR 1 ALPHA"/>
    <property type="match status" value="1"/>
</dbReference>
<feature type="domain" description="PAS" evidence="8">
    <location>
        <begin position="265"/>
        <end position="300"/>
    </location>
</feature>
<evidence type="ECO:0000256" key="5">
    <source>
        <dbReference type="ARBA" id="ARBA00023163"/>
    </source>
</evidence>
<name>A0ABS2Z0W1_POLSE</name>
<dbReference type="Pfam" id="PF00989">
    <property type="entry name" value="PAS"/>
    <property type="match status" value="1"/>
</dbReference>
<evidence type="ECO:0000313" key="9">
    <source>
        <dbReference type="EMBL" id="MBN3292069.1"/>
    </source>
</evidence>
<feature type="region of interest" description="Disordered" evidence="7">
    <location>
        <begin position="1"/>
        <end position="23"/>
    </location>
</feature>
<keyword evidence="6" id="KW-0539">Nucleus</keyword>
<organism evidence="9 10">
    <name type="scientific">Polypterus senegalus</name>
    <name type="common">Senegal bichir</name>
    <dbReference type="NCBI Taxonomy" id="55291"/>
    <lineage>
        <taxon>Eukaryota</taxon>
        <taxon>Metazoa</taxon>
        <taxon>Chordata</taxon>
        <taxon>Craniata</taxon>
        <taxon>Vertebrata</taxon>
        <taxon>Euteleostomi</taxon>
        <taxon>Actinopterygii</taxon>
        <taxon>Polypteriformes</taxon>
        <taxon>Polypteridae</taxon>
        <taxon>Polypterus</taxon>
    </lineage>
</organism>
<sequence length="791" mass="88549">MTVSCRNFITPDAAQPEDPQRKPGCFAARTVTAERTTLKPFRSTKGASKARRDHINTEIRNMRALLPISEEEKEHLSYLHTMSVVCAYIRKSLLWQGIQRESEATSPIPHEDFLQALPGFVVAVSSEGKLTYISDNVTEYLGISRVDLLQNDSFYDLIEHTDQASVKEKLHSDSSLEGEISFVCHMHTSKAFRMKHGNNSSVLVQGRFQNMSLVMNSSPVFIALCTPTVNRLQDFETCLWVNQFKTLHHLDMKFAEVPKSLFCHLGYSAEELADQSWYHLLHPDDLKVAVIKHKMLLQRNEVSNVEMVVRLHHKVRDWTWVYVRALYVSDSQSVACTTFIISEAEALFLRPYIHPEEENSYVCHNILNPSIQNISQRCRGQAFGIKRHQDTRNSDEEPMAKVIRSSLPSVCIYSPFVDSSERSFSSDVLHETPLSCTPPYSPSSDCSSFQSEDIHSSYFLYQDSIANSQVEGDRSLESFENLHSYYPVEVNNEPLVEPVDLVTIQPSSLEDVLSTDSALISEINSEGGRQCRLFPYDFSKSSDEAQLVPDSITLPEMSAGVSDFNFYIDPFSIPENFQESTDSYASYTNTAVFVPPAGILTTEVSPAEQNSFQYSEEERTEISLLARQISSLASSFDIYKLMLPALKESATYLSVNITPQLQHAYSSPGLITSAPDSVLDDSVIKSILKNLDTVPQLNTGTMSAAICPDAESSHATFTDKTQLHHTTLDSSTERSRSFSMGILDTSLGLGELCRDPPAGDSCALKPSCVCCPNELHQLDVYLNSNQERGKV</sequence>
<dbReference type="InterPro" id="IPR013767">
    <property type="entry name" value="PAS_fold"/>
</dbReference>
<dbReference type="Proteomes" id="UP001166052">
    <property type="component" value="Unassembled WGS sequence"/>
</dbReference>
<comment type="subcellular location">
    <subcellularLocation>
        <location evidence="1">Nucleus</location>
    </subcellularLocation>
</comment>
<accession>A0ABS2Z0W1</accession>